<dbReference type="EMBL" id="CP000284">
    <property type="protein sequence ID" value="ABE49692.1"/>
    <property type="molecule type" value="Genomic_DNA"/>
</dbReference>
<evidence type="ECO:0000313" key="1">
    <source>
        <dbReference type="EMBL" id="ABE49692.1"/>
    </source>
</evidence>
<name>Q1H1E5_METFK</name>
<dbReference type="Proteomes" id="UP000002440">
    <property type="component" value="Chromosome"/>
</dbReference>
<dbReference type="AlphaFoldDB" id="Q1H1E5"/>
<dbReference type="KEGG" id="mfa:Mfla_1424"/>
<evidence type="ECO:0000313" key="2">
    <source>
        <dbReference type="Proteomes" id="UP000002440"/>
    </source>
</evidence>
<dbReference type="Pfam" id="PF14518">
    <property type="entry name" value="Haem_oxygenas_2"/>
    <property type="match status" value="1"/>
</dbReference>
<dbReference type="HOGENOM" id="CLU_047825_1_0_4"/>
<accession>Q1H1E5</accession>
<keyword evidence="2" id="KW-1185">Reference proteome</keyword>
<sequence>MSLSTLPGWPFPMLSTAPSTSLHHAAQPAISARELYFGLLNPGTVRSTSPKDYHASALAFLQQQLEACAADPDPFPSEIDQLEEWIVQGSMETGQRYQQYLEERKRGAPRRYFTSKAHALNFIKSVAPTKMVDGAWLYGLVQRWKDPGFHALLDIYLEELGDGVEEDNHVAIYRKLIHAHGCEQWKTLDDAYFVQGATQLALSVHTDQFLPEVIGFNLAYEQLPLHLLITAAELNELNIDPYYFTLHITIDNALSGHAVKAVDAVRALLPHFAHERDFMKRVVNGAKLNNAGLGSVDIMASFDLEEELAAIFRQKATIGQFMHQPHCRIAGRTLREWLSDGDQMPDLLRALQEHGWIKRHQDPKDSRFWKLVEGGQGQMFGVFSPYEKQVLYDWIAGDALEHLPKRERLGEPWRIQKRQAKRQQASSPTQQPSNIIRLGAPAPVPEVDAEHLFNQQLASLKSKDALMEFLASWMSPALHHHPVGLAATRMFKAQWLS</sequence>
<proteinExistence type="predicted"/>
<evidence type="ECO:0008006" key="3">
    <source>
        <dbReference type="Google" id="ProtNLM"/>
    </source>
</evidence>
<dbReference type="InterPro" id="IPR016084">
    <property type="entry name" value="Haem_Oase-like_multi-hlx"/>
</dbReference>
<dbReference type="eggNOG" id="ENOG502Z8CV">
    <property type="taxonomic scope" value="Bacteria"/>
</dbReference>
<gene>
    <name evidence="1" type="ordered locus">Mfla_1424</name>
</gene>
<dbReference type="Gene3D" id="1.20.910.10">
    <property type="entry name" value="Heme oxygenase-like"/>
    <property type="match status" value="1"/>
</dbReference>
<organism evidence="1 2">
    <name type="scientific">Methylobacillus flagellatus (strain ATCC 51484 / DSM 6875 / VKM B-1610 / KT)</name>
    <dbReference type="NCBI Taxonomy" id="265072"/>
    <lineage>
        <taxon>Bacteria</taxon>
        <taxon>Pseudomonadati</taxon>
        <taxon>Pseudomonadota</taxon>
        <taxon>Betaproteobacteria</taxon>
        <taxon>Nitrosomonadales</taxon>
        <taxon>Methylophilaceae</taxon>
        <taxon>Methylobacillus</taxon>
    </lineage>
</organism>
<reference evidence="1 2" key="1">
    <citation type="submission" date="2006-03" db="EMBL/GenBank/DDBJ databases">
        <title>Complete sequence of Methylobacillus flagellatus KT.</title>
        <authorList>
            <consortium name="US DOE Joint Genome Institute"/>
            <person name="Copeland A."/>
            <person name="Lucas S."/>
            <person name="Lapidus A."/>
            <person name="Barry K."/>
            <person name="Detter J.C."/>
            <person name="Glavina del Rio T."/>
            <person name="Hammon N."/>
            <person name="Israni S."/>
            <person name="Dalin E."/>
            <person name="Tice H."/>
            <person name="Pitluck S."/>
            <person name="Brettin T."/>
            <person name="Bruce D."/>
            <person name="Han C."/>
            <person name="Tapia R."/>
            <person name="Saunders E."/>
            <person name="Gilna P."/>
            <person name="Schmutz J."/>
            <person name="Larimer F."/>
            <person name="Land M."/>
            <person name="Kyrpides N."/>
            <person name="Anderson I."/>
            <person name="Richardson P."/>
        </authorList>
    </citation>
    <scope>NUCLEOTIDE SEQUENCE [LARGE SCALE GENOMIC DNA]</scope>
    <source>
        <strain evidence="2">KT / ATCC 51484 / DSM 6875</strain>
    </source>
</reference>
<dbReference type="STRING" id="265072.Mfla_1424"/>
<dbReference type="SMART" id="SM01236">
    <property type="entry name" value="Haem_oxygenase_2"/>
    <property type="match status" value="1"/>
</dbReference>
<protein>
    <recommendedName>
        <fullName evidence="3">Iron-containing redox enzyme</fullName>
    </recommendedName>
</protein>